<dbReference type="AlphaFoldDB" id="A0A0E9PEG0"/>
<name>A0A0E9PEG0_ANGAN</name>
<reference evidence="1" key="1">
    <citation type="submission" date="2014-11" db="EMBL/GenBank/DDBJ databases">
        <authorList>
            <person name="Amaro Gonzalez C."/>
        </authorList>
    </citation>
    <scope>NUCLEOTIDE SEQUENCE</scope>
</reference>
<accession>A0A0E9PEG0</accession>
<reference evidence="1" key="2">
    <citation type="journal article" date="2015" name="Fish Shellfish Immunol.">
        <title>Early steps in the European eel (Anguilla anguilla)-Vibrio vulnificus interaction in the gills: Role of the RtxA13 toxin.</title>
        <authorList>
            <person name="Callol A."/>
            <person name="Pajuelo D."/>
            <person name="Ebbesson L."/>
            <person name="Teles M."/>
            <person name="MacKenzie S."/>
            <person name="Amaro C."/>
        </authorList>
    </citation>
    <scope>NUCLEOTIDE SEQUENCE</scope>
</reference>
<organism evidence="1">
    <name type="scientific">Anguilla anguilla</name>
    <name type="common">European freshwater eel</name>
    <name type="synonym">Muraena anguilla</name>
    <dbReference type="NCBI Taxonomy" id="7936"/>
    <lineage>
        <taxon>Eukaryota</taxon>
        <taxon>Metazoa</taxon>
        <taxon>Chordata</taxon>
        <taxon>Craniata</taxon>
        <taxon>Vertebrata</taxon>
        <taxon>Euteleostomi</taxon>
        <taxon>Actinopterygii</taxon>
        <taxon>Neopterygii</taxon>
        <taxon>Teleostei</taxon>
        <taxon>Anguilliformes</taxon>
        <taxon>Anguillidae</taxon>
        <taxon>Anguilla</taxon>
    </lineage>
</organism>
<sequence length="33" mass="3661">MFADAEAEVGLNSISTRIRIGVEIQGDTHQWCL</sequence>
<proteinExistence type="predicted"/>
<evidence type="ECO:0000313" key="1">
    <source>
        <dbReference type="EMBL" id="JAH02223.1"/>
    </source>
</evidence>
<protein>
    <submittedName>
        <fullName evidence="1">Uncharacterized protein</fullName>
    </submittedName>
</protein>
<dbReference type="EMBL" id="GBXM01106354">
    <property type="protein sequence ID" value="JAH02223.1"/>
    <property type="molecule type" value="Transcribed_RNA"/>
</dbReference>